<dbReference type="InterPro" id="IPR029068">
    <property type="entry name" value="Glyas_Bleomycin-R_OHBP_Dase"/>
</dbReference>
<comment type="caution">
    <text evidence="2">The sequence shown here is derived from an EMBL/GenBank/DDBJ whole genome shotgun (WGS) entry which is preliminary data.</text>
</comment>
<dbReference type="RefSeq" id="WP_116008203.1">
    <property type="nucleotide sequence ID" value="NZ_QUOU01000001.1"/>
</dbReference>
<feature type="domain" description="VOC" evidence="1">
    <location>
        <begin position="4"/>
        <end position="130"/>
    </location>
</feature>
<dbReference type="Proteomes" id="UP000256478">
    <property type="component" value="Unassembled WGS sequence"/>
</dbReference>
<dbReference type="GO" id="GO:0046686">
    <property type="term" value="P:response to cadmium ion"/>
    <property type="evidence" value="ECO:0007669"/>
    <property type="project" value="TreeGrafter"/>
</dbReference>
<gene>
    <name evidence="2" type="ORF">DXX93_11420</name>
</gene>
<dbReference type="EMBL" id="QUOU01000001">
    <property type="protein sequence ID" value="REL27115.1"/>
    <property type="molecule type" value="Genomic_DNA"/>
</dbReference>
<accession>A0A3E0TT64</accession>
<dbReference type="PANTHER" id="PTHR41294">
    <property type="entry name" value="CADMIUM-INDUCED PROTEIN CADI"/>
    <property type="match status" value="1"/>
</dbReference>
<reference evidence="2 3" key="1">
    <citation type="submission" date="2018-08" db="EMBL/GenBank/DDBJ databases">
        <title>Thalassotalea euphylliae genome.</title>
        <authorList>
            <person name="Summers S."/>
            <person name="Rice S.A."/>
            <person name="Freckelton M.L."/>
            <person name="Nedved B.T."/>
            <person name="Hadfield M.G."/>
        </authorList>
    </citation>
    <scope>NUCLEOTIDE SEQUENCE [LARGE SCALE GENOMIC DNA]</scope>
    <source>
        <strain evidence="2 3">H1</strain>
    </source>
</reference>
<dbReference type="InterPro" id="IPR052393">
    <property type="entry name" value="Cadmium-induced_rsp"/>
</dbReference>
<dbReference type="AlphaFoldDB" id="A0A3E0TT64"/>
<dbReference type="Pfam" id="PF00903">
    <property type="entry name" value="Glyoxalase"/>
    <property type="match status" value="1"/>
</dbReference>
<evidence type="ECO:0000259" key="1">
    <source>
        <dbReference type="PROSITE" id="PS51819"/>
    </source>
</evidence>
<dbReference type="InterPro" id="IPR004360">
    <property type="entry name" value="Glyas_Fos-R_dOase_dom"/>
</dbReference>
<sequence length="142" mass="15495">MNASLTHIALHVANLEACVSFYQRYAGLSIVRDRRPHGPDGKRIVWLAEPSKANDFIIVVLPNGPAKAQLENDFSHLGFALASKAAVDDIAAQAKQDDILVWPCRQEPYPVGYYCGVKDPDGNFVEFSYGQPLGPGAKPESL</sequence>
<proteinExistence type="predicted"/>
<dbReference type="CDD" id="cd06587">
    <property type="entry name" value="VOC"/>
    <property type="match status" value="1"/>
</dbReference>
<evidence type="ECO:0000313" key="3">
    <source>
        <dbReference type="Proteomes" id="UP000256478"/>
    </source>
</evidence>
<dbReference type="PANTHER" id="PTHR41294:SF1">
    <property type="entry name" value="CADMIUM-INDUCED PROTEIN CADI"/>
    <property type="match status" value="1"/>
</dbReference>
<organism evidence="2 3">
    <name type="scientific">Thalassotalea euphylliae</name>
    <dbReference type="NCBI Taxonomy" id="1655234"/>
    <lineage>
        <taxon>Bacteria</taxon>
        <taxon>Pseudomonadati</taxon>
        <taxon>Pseudomonadota</taxon>
        <taxon>Gammaproteobacteria</taxon>
        <taxon>Alteromonadales</taxon>
        <taxon>Colwelliaceae</taxon>
        <taxon>Thalassotalea</taxon>
    </lineage>
</organism>
<dbReference type="InterPro" id="IPR037523">
    <property type="entry name" value="VOC_core"/>
</dbReference>
<dbReference type="PROSITE" id="PS51819">
    <property type="entry name" value="VOC"/>
    <property type="match status" value="1"/>
</dbReference>
<name>A0A3E0TT64_9GAMM</name>
<dbReference type="SUPFAM" id="SSF54593">
    <property type="entry name" value="Glyoxalase/Bleomycin resistance protein/Dihydroxybiphenyl dioxygenase"/>
    <property type="match status" value="1"/>
</dbReference>
<evidence type="ECO:0000313" key="2">
    <source>
        <dbReference type="EMBL" id="REL27115.1"/>
    </source>
</evidence>
<dbReference type="OrthoDB" id="9789841at2"/>
<dbReference type="Gene3D" id="3.10.180.10">
    <property type="entry name" value="2,3-Dihydroxybiphenyl 1,2-Dioxygenase, domain 1"/>
    <property type="match status" value="1"/>
</dbReference>
<protein>
    <submittedName>
        <fullName evidence="2">VOC family protein</fullName>
    </submittedName>
</protein>